<feature type="transmembrane region" description="Helical" evidence="8">
    <location>
        <begin position="297"/>
        <end position="314"/>
    </location>
</feature>
<accession>A0A0G0GZ23</accession>
<evidence type="ECO:0000256" key="8">
    <source>
        <dbReference type="SAM" id="Phobius"/>
    </source>
</evidence>
<sequence length="467" mass="52703">MKLRNAIAIIIFILTGIIFLFSTPAVDIQAFGKNIKFDGLNLKTITNDKYKGEMEFNNGLDVRGGKKYTFNLDLTEIEETKREDYVSAIVERFADRLELYGFAQYDLKWTTTNTNTAEIELTMSKKSESDFAAIQLLGSKGEISFWTQDPDYDPEAENTESFSFLSGMKQADIKIDEVKSIESLYTNKANGYGFKIKFKKESENKLFLMSQLESSRGTMLVIDGQATGFRTYQIENLTNQGGSGEPVMYLSSLFGTSFAINDTLPAIFQTGTMSAQLDLLSEEDVTPLLGEDFESNIKFALFVCLSIISFALIFKYRVLGIYQIGLMAVFLIWLLALLKISGAYLDLPVIFGSVLGLIICLIINIDMIKDLNTSALTDKNKFSVQITKLIEKNKYTQKTYRNYILVVMAVSMVVSYVPFVEVSSFATGLGTASVIMLFMVYLSTNFILPQFLIWQKKYEDRYKSTEN</sequence>
<evidence type="ECO:0000256" key="2">
    <source>
        <dbReference type="ARBA" id="ARBA00022475"/>
    </source>
</evidence>
<dbReference type="GO" id="GO:0015031">
    <property type="term" value="P:protein transport"/>
    <property type="evidence" value="ECO:0007669"/>
    <property type="project" value="UniProtKB-KW"/>
</dbReference>
<feature type="transmembrane region" description="Helical" evidence="8">
    <location>
        <begin position="425"/>
        <end position="448"/>
    </location>
</feature>
<keyword evidence="1" id="KW-0813">Transport</keyword>
<feature type="transmembrane region" description="Helical" evidence="8">
    <location>
        <begin position="321"/>
        <end position="341"/>
    </location>
</feature>
<reference evidence="9 10" key="1">
    <citation type="journal article" date="2015" name="Nature">
        <title>rRNA introns, odd ribosomes, and small enigmatic genomes across a large radiation of phyla.</title>
        <authorList>
            <person name="Brown C.T."/>
            <person name="Hug L.A."/>
            <person name="Thomas B.C."/>
            <person name="Sharon I."/>
            <person name="Castelle C.J."/>
            <person name="Singh A."/>
            <person name="Wilkins M.J."/>
            <person name="Williams K.H."/>
            <person name="Banfield J.F."/>
        </authorList>
    </citation>
    <scope>NUCLEOTIDE SEQUENCE [LARGE SCALE GENOMIC DNA]</scope>
</reference>
<dbReference type="PANTHER" id="PTHR30081:SF1">
    <property type="entry name" value="PROTEIN TRANSLOCASE SUBUNIT SECD"/>
    <property type="match status" value="1"/>
</dbReference>
<evidence type="ECO:0000256" key="7">
    <source>
        <dbReference type="ARBA" id="ARBA00023136"/>
    </source>
</evidence>
<protein>
    <submittedName>
        <fullName evidence="9">Protein translocase subunit SecD</fullName>
    </submittedName>
</protein>
<keyword evidence="3 8" id="KW-0812">Transmembrane</keyword>
<evidence type="ECO:0000256" key="3">
    <source>
        <dbReference type="ARBA" id="ARBA00022692"/>
    </source>
</evidence>
<dbReference type="AlphaFoldDB" id="A0A0G0GZ23"/>
<evidence type="ECO:0000313" key="10">
    <source>
        <dbReference type="Proteomes" id="UP000034852"/>
    </source>
</evidence>
<evidence type="ECO:0000313" key="9">
    <source>
        <dbReference type="EMBL" id="KKQ35252.1"/>
    </source>
</evidence>
<comment type="caution">
    <text evidence="9">The sequence shown here is derived from an EMBL/GenBank/DDBJ whole genome shotgun (WGS) entry which is preliminary data.</text>
</comment>
<evidence type="ECO:0000256" key="5">
    <source>
        <dbReference type="ARBA" id="ARBA00022989"/>
    </source>
</evidence>
<keyword evidence="7 8" id="KW-0472">Membrane</keyword>
<keyword evidence="4" id="KW-0653">Protein transport</keyword>
<dbReference type="GO" id="GO:0005886">
    <property type="term" value="C:plasma membrane"/>
    <property type="evidence" value="ECO:0007669"/>
    <property type="project" value="TreeGrafter"/>
</dbReference>
<organism evidence="9 10">
    <name type="scientific">candidate division WS6 bacterium GW2011_GWA2_37_6</name>
    <dbReference type="NCBI Taxonomy" id="1619087"/>
    <lineage>
        <taxon>Bacteria</taxon>
        <taxon>Candidatus Dojkabacteria</taxon>
    </lineage>
</organism>
<dbReference type="PATRIC" id="fig|1619087.5.peg.390"/>
<dbReference type="PANTHER" id="PTHR30081">
    <property type="entry name" value="PROTEIN-EXPORT MEMBRANE PROTEIN SEC"/>
    <property type="match status" value="1"/>
</dbReference>
<name>A0A0G0GZ23_9BACT</name>
<keyword evidence="5 8" id="KW-1133">Transmembrane helix</keyword>
<dbReference type="EMBL" id="LBTH01000030">
    <property type="protein sequence ID" value="KKQ35252.1"/>
    <property type="molecule type" value="Genomic_DNA"/>
</dbReference>
<proteinExistence type="predicted"/>
<feature type="transmembrane region" description="Helical" evidence="8">
    <location>
        <begin position="347"/>
        <end position="365"/>
    </location>
</feature>
<evidence type="ECO:0000256" key="1">
    <source>
        <dbReference type="ARBA" id="ARBA00022448"/>
    </source>
</evidence>
<keyword evidence="2" id="KW-1003">Cell membrane</keyword>
<feature type="transmembrane region" description="Helical" evidence="8">
    <location>
        <begin position="402"/>
        <end position="419"/>
    </location>
</feature>
<dbReference type="InterPro" id="IPR022813">
    <property type="entry name" value="SecD/SecF_arch_bac"/>
</dbReference>
<gene>
    <name evidence="9" type="ORF">US52_C0030G0004</name>
</gene>
<dbReference type="Proteomes" id="UP000034852">
    <property type="component" value="Unassembled WGS sequence"/>
</dbReference>
<evidence type="ECO:0000256" key="6">
    <source>
        <dbReference type="ARBA" id="ARBA00023010"/>
    </source>
</evidence>
<evidence type="ECO:0000256" key="4">
    <source>
        <dbReference type="ARBA" id="ARBA00022927"/>
    </source>
</evidence>
<keyword evidence="6" id="KW-0811">Translocation</keyword>